<sequence>MAQELDDEFSRLWQRHLTALRDDFSATSVQALPSLPSESRSLDGEAAPDRAPAHPWDEKIGGVVDALDELALQSPKTAETHSPGTPWFPDRDGYTETALSSPLNSSWPRTIGSSKHPTLPLLRIEDYSESPLPDLKGKGVDTTHLQRKPPPAWHEDSVVPFLLQKQLLPDRHPFHVDPLATATATTVATTTVIHTPTTPNQTRPPTQVHILILTWAATQTHRESRRHGSDGHLPLPTPANLDTETETLRAALKRRGYRVQCRVIPADYPTAAVETMLDRFLERSVAGESLLVVYYRGWGCLEGEGRMAFFSGPEPNASRFFWEDVRDPIMQVPGDVLLVFDCTALPGVAAEQREMRVEAGMVSSASTKQLLGVCVPSWYYDDGLSTAVPGDDMTQSLCRTLDGMGDVPVLSVQRLCSLMREDLRGTQLAGRVFVSQLGGGQLLDIYLPRLVVSPTTTRQSVSPW</sequence>
<protein>
    <submittedName>
        <fullName evidence="2">Uncharacterized protein</fullName>
    </submittedName>
</protein>
<evidence type="ECO:0000256" key="1">
    <source>
        <dbReference type="SAM" id="MobiDB-lite"/>
    </source>
</evidence>
<keyword evidence="3" id="KW-1185">Reference proteome</keyword>
<organism evidence="2 3">
    <name type="scientific">Parachaetomium inaequale</name>
    <dbReference type="NCBI Taxonomy" id="2588326"/>
    <lineage>
        <taxon>Eukaryota</taxon>
        <taxon>Fungi</taxon>
        <taxon>Dikarya</taxon>
        <taxon>Ascomycota</taxon>
        <taxon>Pezizomycotina</taxon>
        <taxon>Sordariomycetes</taxon>
        <taxon>Sordariomycetidae</taxon>
        <taxon>Sordariales</taxon>
        <taxon>Chaetomiaceae</taxon>
        <taxon>Parachaetomium</taxon>
    </lineage>
</organism>
<dbReference type="EMBL" id="MU854373">
    <property type="protein sequence ID" value="KAK4040612.1"/>
    <property type="molecule type" value="Genomic_DNA"/>
</dbReference>
<accession>A0AAN6SS63</accession>
<feature type="compositionally biased region" description="Basic and acidic residues" evidence="1">
    <location>
        <begin position="40"/>
        <end position="57"/>
    </location>
</feature>
<dbReference type="Proteomes" id="UP001303115">
    <property type="component" value="Unassembled WGS sequence"/>
</dbReference>
<comment type="caution">
    <text evidence="2">The sequence shown here is derived from an EMBL/GenBank/DDBJ whole genome shotgun (WGS) entry which is preliminary data.</text>
</comment>
<name>A0AAN6SS63_9PEZI</name>
<reference evidence="3" key="1">
    <citation type="journal article" date="2023" name="Mol. Phylogenet. Evol.">
        <title>Genome-scale phylogeny and comparative genomics of the fungal order Sordariales.</title>
        <authorList>
            <person name="Hensen N."/>
            <person name="Bonometti L."/>
            <person name="Westerberg I."/>
            <person name="Brannstrom I.O."/>
            <person name="Guillou S."/>
            <person name="Cros-Aarteil S."/>
            <person name="Calhoun S."/>
            <person name="Haridas S."/>
            <person name="Kuo A."/>
            <person name="Mondo S."/>
            <person name="Pangilinan J."/>
            <person name="Riley R."/>
            <person name="LaButti K."/>
            <person name="Andreopoulos B."/>
            <person name="Lipzen A."/>
            <person name="Chen C."/>
            <person name="Yan M."/>
            <person name="Daum C."/>
            <person name="Ng V."/>
            <person name="Clum A."/>
            <person name="Steindorff A."/>
            <person name="Ohm R.A."/>
            <person name="Martin F."/>
            <person name="Silar P."/>
            <person name="Natvig D.O."/>
            <person name="Lalanne C."/>
            <person name="Gautier V."/>
            <person name="Ament-Velasquez S.L."/>
            <person name="Kruys A."/>
            <person name="Hutchinson M.I."/>
            <person name="Powell A.J."/>
            <person name="Barry K."/>
            <person name="Miller A.N."/>
            <person name="Grigoriev I.V."/>
            <person name="Debuchy R."/>
            <person name="Gladieux P."/>
            <person name="Hiltunen Thoren M."/>
            <person name="Johannesson H."/>
        </authorList>
    </citation>
    <scope>NUCLEOTIDE SEQUENCE [LARGE SCALE GENOMIC DNA]</scope>
    <source>
        <strain evidence="3">CBS 284.82</strain>
    </source>
</reference>
<evidence type="ECO:0000313" key="3">
    <source>
        <dbReference type="Proteomes" id="UP001303115"/>
    </source>
</evidence>
<dbReference type="AlphaFoldDB" id="A0AAN6SS63"/>
<gene>
    <name evidence="2" type="ORF">C8A01DRAFT_15534</name>
</gene>
<feature type="region of interest" description="Disordered" evidence="1">
    <location>
        <begin position="33"/>
        <end position="57"/>
    </location>
</feature>
<proteinExistence type="predicted"/>
<evidence type="ECO:0000313" key="2">
    <source>
        <dbReference type="EMBL" id="KAK4040612.1"/>
    </source>
</evidence>